<comment type="caution">
    <text evidence="4">The sequence shown here is derived from an EMBL/GenBank/DDBJ whole genome shotgun (WGS) entry which is preliminary data.</text>
</comment>
<comment type="similarity">
    <text evidence="1 2">Belongs to the Dps family.</text>
</comment>
<name>A0A0C1FLZ4_9SPHI</name>
<dbReference type="RefSeq" id="WP_039477802.1">
    <property type="nucleotide sequence ID" value="NZ_JSYN01000018.1"/>
</dbReference>
<dbReference type="Pfam" id="PF00210">
    <property type="entry name" value="Ferritin"/>
    <property type="match status" value="1"/>
</dbReference>
<protein>
    <submittedName>
        <fullName evidence="4">Dps family ferritin</fullName>
    </submittedName>
</protein>
<gene>
    <name evidence="4" type="ORF">OC25_15560</name>
</gene>
<proteinExistence type="inferred from homology"/>
<evidence type="ECO:0000313" key="4">
    <source>
        <dbReference type="EMBL" id="KIA92803.1"/>
    </source>
</evidence>
<feature type="domain" description="Ferritin/DPS" evidence="3">
    <location>
        <begin position="17"/>
        <end position="156"/>
    </location>
</feature>
<dbReference type="AlphaFoldDB" id="A0A0C1FLZ4"/>
<dbReference type="InterPro" id="IPR009078">
    <property type="entry name" value="Ferritin-like_SF"/>
</dbReference>
<dbReference type="InterPro" id="IPR023188">
    <property type="entry name" value="DPS_DNA-bd_CS"/>
</dbReference>
<evidence type="ECO:0000259" key="3">
    <source>
        <dbReference type="Pfam" id="PF00210"/>
    </source>
</evidence>
<dbReference type="PIRSF" id="PIRSF005900">
    <property type="entry name" value="Dps"/>
    <property type="match status" value="1"/>
</dbReference>
<organism evidence="4 5">
    <name type="scientific">Pedobacter kyungheensis</name>
    <dbReference type="NCBI Taxonomy" id="1069985"/>
    <lineage>
        <taxon>Bacteria</taxon>
        <taxon>Pseudomonadati</taxon>
        <taxon>Bacteroidota</taxon>
        <taxon>Sphingobacteriia</taxon>
        <taxon>Sphingobacteriales</taxon>
        <taxon>Sphingobacteriaceae</taxon>
        <taxon>Pedobacter</taxon>
    </lineage>
</organism>
<dbReference type="PANTHER" id="PTHR42932">
    <property type="entry name" value="GENERAL STRESS PROTEIN 20U"/>
    <property type="match status" value="1"/>
</dbReference>
<dbReference type="SUPFAM" id="SSF47240">
    <property type="entry name" value="Ferritin-like"/>
    <property type="match status" value="1"/>
</dbReference>
<dbReference type="PRINTS" id="PR01346">
    <property type="entry name" value="HELNAPAPROT"/>
</dbReference>
<dbReference type="InterPro" id="IPR008331">
    <property type="entry name" value="Ferritin_DPS_dom"/>
</dbReference>
<evidence type="ECO:0000313" key="5">
    <source>
        <dbReference type="Proteomes" id="UP000031246"/>
    </source>
</evidence>
<accession>A0A0C1FLZ4</accession>
<reference evidence="4 5" key="1">
    <citation type="submission" date="2014-10" db="EMBL/GenBank/DDBJ databases">
        <title>Pedobacter Kyungheensis.</title>
        <authorList>
            <person name="Anderson B.M."/>
            <person name="Newman J.D."/>
        </authorList>
    </citation>
    <scope>NUCLEOTIDE SEQUENCE [LARGE SCALE GENOMIC DNA]</scope>
    <source>
        <strain evidence="4 5">KACC 16221</strain>
    </source>
</reference>
<dbReference type="InterPro" id="IPR012347">
    <property type="entry name" value="Ferritin-like"/>
</dbReference>
<dbReference type="Proteomes" id="UP000031246">
    <property type="component" value="Unassembled WGS sequence"/>
</dbReference>
<dbReference type="PANTHER" id="PTHR42932:SF3">
    <property type="entry name" value="DNA PROTECTION DURING STARVATION PROTEIN"/>
    <property type="match status" value="1"/>
</dbReference>
<dbReference type="Gene3D" id="1.20.1260.10">
    <property type="match status" value="1"/>
</dbReference>
<dbReference type="InterPro" id="IPR002177">
    <property type="entry name" value="DPS_DNA-bd"/>
</dbReference>
<dbReference type="GO" id="GO:0008199">
    <property type="term" value="F:ferric iron binding"/>
    <property type="evidence" value="ECO:0007669"/>
    <property type="project" value="InterPro"/>
</dbReference>
<evidence type="ECO:0000256" key="2">
    <source>
        <dbReference type="RuleBase" id="RU003875"/>
    </source>
</evidence>
<sequence length="157" mass="18111">MDAKIGITAEHRQAVSEQLAKLLADEYVLYTKTRNAHWNVEGIDFLAKHKFFEEQYNQLDEFIDSVAERIRKIGHYAPATLKNFLALTHLTEYSERHNDSLGYIKDLLADHETVIEFIRGNINPIANDYGDAGTSDFITGLMETHEEMAWFLRAHIK</sequence>
<dbReference type="GO" id="GO:0016722">
    <property type="term" value="F:oxidoreductase activity, acting on metal ions"/>
    <property type="evidence" value="ECO:0007669"/>
    <property type="project" value="InterPro"/>
</dbReference>
<dbReference type="PROSITE" id="PS00819">
    <property type="entry name" value="DPS_2"/>
    <property type="match status" value="1"/>
</dbReference>
<dbReference type="OrthoDB" id="9797023at2"/>
<dbReference type="CDD" id="cd01043">
    <property type="entry name" value="DPS"/>
    <property type="match status" value="1"/>
</dbReference>
<keyword evidence="5" id="KW-1185">Reference proteome</keyword>
<evidence type="ECO:0000256" key="1">
    <source>
        <dbReference type="ARBA" id="ARBA00009497"/>
    </source>
</evidence>
<dbReference type="EMBL" id="JSYN01000018">
    <property type="protein sequence ID" value="KIA92803.1"/>
    <property type="molecule type" value="Genomic_DNA"/>
</dbReference>